<organism evidence="1 2">
    <name type="scientific">Talaromyces amestolkiae</name>
    <dbReference type="NCBI Taxonomy" id="1196081"/>
    <lineage>
        <taxon>Eukaryota</taxon>
        <taxon>Fungi</taxon>
        <taxon>Dikarya</taxon>
        <taxon>Ascomycota</taxon>
        <taxon>Pezizomycotina</taxon>
        <taxon>Eurotiomycetes</taxon>
        <taxon>Eurotiomycetidae</taxon>
        <taxon>Eurotiales</taxon>
        <taxon>Trichocomaceae</taxon>
        <taxon>Talaromyces</taxon>
        <taxon>Talaromyces sect. Talaromyces</taxon>
    </lineage>
</organism>
<dbReference type="RefSeq" id="XP_040734875.1">
    <property type="nucleotide sequence ID" value="XM_040878950.1"/>
</dbReference>
<keyword evidence="2" id="KW-1185">Reference proteome</keyword>
<dbReference type="Proteomes" id="UP000249363">
    <property type="component" value="Unassembled WGS sequence"/>
</dbReference>
<proteinExistence type="predicted"/>
<sequence length="426" mass="48538">MDILATQEVLSEPSFTFFLEEVECPWVTPYDGANWRRIKHVMIEMGKSDEVIASAIVAVAVLYKGQLYGLPLSKALSIYHTSKAGYEKVLNDDSNSTDNSDGYERVLVTTLLLCLFEFINYEMIPSLKELAEPFMDKLEAWKQSPSFQQTEVSAKIITWLKLLYVTTMRGGGMGIIPENVFRAFPDYAHSAGSPALDPNPDASDHLYDLLSAPIFDFYFQLQMLSGEIAKETHYHRSRTTGMDQEDVIQAIANIKSRLYNLWENRPSIQQQSPKDLRSCVAPRIAGPIIGLMGVCAAAYYTEIVEIDRVLGDPVSKSEDSREARHQIRMIIEGNDIDGVDWNTYDHNGRLNSGFLRPLFLYAIECMDRDENEWAVEKISQIRNQICRSQFFAMFGKALSDAQLRKERRVTSKYFCIWYFGVAPPFM</sequence>
<dbReference type="OrthoDB" id="648861at2759"/>
<dbReference type="STRING" id="1196081.A0A364L3G9"/>
<gene>
    <name evidence="1" type="ORF">BHQ10_006371</name>
</gene>
<name>A0A364L3G9_TALAM</name>
<dbReference type="InterPro" id="IPR021858">
    <property type="entry name" value="Fun_TF"/>
</dbReference>
<evidence type="ECO:0000313" key="2">
    <source>
        <dbReference type="Proteomes" id="UP000249363"/>
    </source>
</evidence>
<reference evidence="1 2" key="1">
    <citation type="journal article" date="2017" name="Biotechnol. Biofuels">
        <title>Differential beta-glucosidase expression as a function of carbon source availability in Talaromyces amestolkiae: a genomic and proteomic approach.</title>
        <authorList>
            <person name="de Eugenio L.I."/>
            <person name="Mendez-Liter J.A."/>
            <person name="Nieto-Dominguez M."/>
            <person name="Alonso L."/>
            <person name="Gil-Munoz J."/>
            <person name="Barriuso J."/>
            <person name="Prieto A."/>
            <person name="Martinez M.J."/>
        </authorList>
    </citation>
    <scope>NUCLEOTIDE SEQUENCE [LARGE SCALE GENOMIC DNA]</scope>
    <source>
        <strain evidence="1 2">CIB</strain>
    </source>
</reference>
<evidence type="ECO:0000313" key="1">
    <source>
        <dbReference type="EMBL" id="RAO70359.1"/>
    </source>
</evidence>
<protein>
    <submittedName>
        <fullName evidence="1">Uncharacterized protein</fullName>
    </submittedName>
</protein>
<dbReference type="AlphaFoldDB" id="A0A364L3G9"/>
<accession>A0A364L3G9</accession>
<dbReference type="GeneID" id="63795587"/>
<dbReference type="EMBL" id="MIKG01000012">
    <property type="protein sequence ID" value="RAO70359.1"/>
    <property type="molecule type" value="Genomic_DNA"/>
</dbReference>
<dbReference type="Pfam" id="PF11951">
    <property type="entry name" value="Fungal_trans_2"/>
    <property type="match status" value="1"/>
</dbReference>
<comment type="caution">
    <text evidence="1">The sequence shown here is derived from an EMBL/GenBank/DDBJ whole genome shotgun (WGS) entry which is preliminary data.</text>
</comment>